<dbReference type="PANTHER" id="PTHR46780">
    <property type="entry name" value="PROTEIN EVA-1"/>
    <property type="match status" value="1"/>
</dbReference>
<keyword evidence="2" id="KW-0812">Transmembrane</keyword>
<evidence type="ECO:0000313" key="6">
    <source>
        <dbReference type="RefSeq" id="XP_031558088.1"/>
    </source>
</evidence>
<evidence type="ECO:0000256" key="2">
    <source>
        <dbReference type="SAM" id="Phobius"/>
    </source>
</evidence>
<dbReference type="FunFam" id="2.60.120.740:FF:000001">
    <property type="entry name" value="Adhesion G protein-coupled receptor L2"/>
    <property type="match status" value="1"/>
</dbReference>
<dbReference type="CDD" id="cd22826">
    <property type="entry name" value="Gal_Rha_Lectin_LPHNs"/>
    <property type="match status" value="1"/>
</dbReference>
<dbReference type="PROSITE" id="PS50228">
    <property type="entry name" value="SUEL_LECTIN"/>
    <property type="match status" value="1"/>
</dbReference>
<name>A0A6P8HSC4_ACTTE</name>
<keyword evidence="5" id="KW-1185">Reference proteome</keyword>
<keyword evidence="2" id="KW-0472">Membrane</keyword>
<evidence type="ECO:0000259" key="4">
    <source>
        <dbReference type="PROSITE" id="PS50228"/>
    </source>
</evidence>
<sequence length="432" mass="48327">MKNRVYSTLFFLLFWFGVLFSVAEAFLIKSRYACQGDKLRIRCKSSLIIRIFSANYGRTEPGSSICPNVNTTYTTCKSSKAMDIVTNRCTNKARCNIKADSTMFPDPCPNTFKYLDVIYGCVPRPATMTTAAPRKRHKHKTKPRYQATTTAEWLTDYETTTQSTTTKTPIKTTMSITTSQSTSTRKTIKTQMNITTTIGTNLSIAASRNPTPSAEVKKTNVDPTPTSMHSTTSPPPKQAKSGYIQRGEKEFLINLVVSLYLTYVILSGQPKYVLVLFLSGVAIATVLLLVLLLGLHLKGRRTKKFVVQREDELEPNDEADDEIEEDVSDDENKNITIQIQGEDEETKQISVKPGDIIIIDSKDNVDNDDSEDLGYMSEIVRYYNSRNMVQDDGKQSLTCETPSVNSIPNSEVGDKREPQYDDVPKDNGVCVT</sequence>
<reference evidence="6" key="1">
    <citation type="submission" date="2025-08" db="UniProtKB">
        <authorList>
            <consortium name="RefSeq"/>
        </authorList>
    </citation>
    <scope>IDENTIFICATION</scope>
    <source>
        <tissue evidence="6">Tentacle</tissue>
    </source>
</reference>
<evidence type="ECO:0000313" key="5">
    <source>
        <dbReference type="Proteomes" id="UP000515163"/>
    </source>
</evidence>
<dbReference type="InterPro" id="IPR000922">
    <property type="entry name" value="Lectin_gal-bd_dom"/>
</dbReference>
<feature type="compositionally biased region" description="Low complexity" evidence="1">
    <location>
        <begin position="223"/>
        <end position="232"/>
    </location>
</feature>
<dbReference type="Pfam" id="PF02140">
    <property type="entry name" value="SUEL_Lectin"/>
    <property type="match status" value="1"/>
</dbReference>
<feature type="signal peptide" evidence="3">
    <location>
        <begin position="1"/>
        <end position="25"/>
    </location>
</feature>
<keyword evidence="3" id="KW-0732">Signal</keyword>
<feature type="region of interest" description="Disordered" evidence="1">
    <location>
        <begin position="310"/>
        <end position="331"/>
    </location>
</feature>
<dbReference type="GO" id="GO:0030246">
    <property type="term" value="F:carbohydrate binding"/>
    <property type="evidence" value="ECO:0007669"/>
    <property type="project" value="InterPro"/>
</dbReference>
<accession>A0A6P8HSC4</accession>
<dbReference type="InParanoid" id="A0A6P8HSC4"/>
<feature type="compositionally biased region" description="Basic and acidic residues" evidence="1">
    <location>
        <begin position="412"/>
        <end position="425"/>
    </location>
</feature>
<feature type="transmembrane region" description="Helical" evidence="2">
    <location>
        <begin position="272"/>
        <end position="295"/>
    </location>
</feature>
<keyword evidence="2" id="KW-1133">Transmembrane helix</keyword>
<dbReference type="KEGG" id="aten:116294596"/>
<proteinExistence type="predicted"/>
<dbReference type="InterPro" id="IPR043159">
    <property type="entry name" value="Lectin_gal-bd_sf"/>
</dbReference>
<evidence type="ECO:0000256" key="1">
    <source>
        <dbReference type="SAM" id="MobiDB-lite"/>
    </source>
</evidence>
<dbReference type="RefSeq" id="XP_031558088.1">
    <property type="nucleotide sequence ID" value="XM_031702228.1"/>
</dbReference>
<feature type="chain" id="PRO_5027567197" evidence="3">
    <location>
        <begin position="26"/>
        <end position="432"/>
    </location>
</feature>
<feature type="region of interest" description="Disordered" evidence="1">
    <location>
        <begin position="393"/>
        <end position="432"/>
    </location>
</feature>
<organism evidence="5 6">
    <name type="scientific">Actinia tenebrosa</name>
    <name type="common">Australian red waratah sea anemone</name>
    <dbReference type="NCBI Taxonomy" id="6105"/>
    <lineage>
        <taxon>Eukaryota</taxon>
        <taxon>Metazoa</taxon>
        <taxon>Cnidaria</taxon>
        <taxon>Anthozoa</taxon>
        <taxon>Hexacorallia</taxon>
        <taxon>Actiniaria</taxon>
        <taxon>Actiniidae</taxon>
        <taxon>Actinia</taxon>
    </lineage>
</organism>
<dbReference type="AlphaFoldDB" id="A0A6P8HSC4"/>
<dbReference type="Proteomes" id="UP000515163">
    <property type="component" value="Unplaced"/>
</dbReference>
<feature type="region of interest" description="Disordered" evidence="1">
    <location>
        <begin position="204"/>
        <end position="241"/>
    </location>
</feature>
<feature type="domain" description="SUEL-type lectin" evidence="4">
    <location>
        <begin position="33"/>
        <end position="122"/>
    </location>
</feature>
<gene>
    <name evidence="6" type="primary">LOC116294596</name>
</gene>
<dbReference type="GeneID" id="116294596"/>
<protein>
    <submittedName>
        <fullName evidence="6">Uncharacterized protein LOC116294596 isoform X1</fullName>
    </submittedName>
</protein>
<feature type="compositionally biased region" description="Acidic residues" evidence="1">
    <location>
        <begin position="311"/>
        <end position="329"/>
    </location>
</feature>
<dbReference type="Gene3D" id="2.60.120.740">
    <property type="match status" value="1"/>
</dbReference>
<evidence type="ECO:0000256" key="3">
    <source>
        <dbReference type="SAM" id="SignalP"/>
    </source>
</evidence>
<dbReference type="OrthoDB" id="5979008at2759"/>
<feature type="compositionally biased region" description="Polar residues" evidence="1">
    <location>
        <begin position="395"/>
        <end position="409"/>
    </location>
</feature>